<accession>A0ABN1AU10</accession>
<evidence type="ECO:0000313" key="5">
    <source>
        <dbReference type="Proteomes" id="UP001500909"/>
    </source>
</evidence>
<name>A0ABN1AU10_9ACTN</name>
<dbReference type="InterPro" id="IPR054120">
    <property type="entry name" value="PBPA_dimer"/>
</dbReference>
<dbReference type="Proteomes" id="UP001500909">
    <property type="component" value="Unassembled WGS sequence"/>
</dbReference>
<dbReference type="EMBL" id="BAAABY010000040">
    <property type="protein sequence ID" value="GAA0483856.1"/>
    <property type="molecule type" value="Genomic_DNA"/>
</dbReference>
<reference evidence="4 5" key="1">
    <citation type="journal article" date="2019" name="Int. J. Syst. Evol. Microbiol.">
        <title>The Global Catalogue of Microorganisms (GCM) 10K type strain sequencing project: providing services to taxonomists for standard genome sequencing and annotation.</title>
        <authorList>
            <consortium name="The Broad Institute Genomics Platform"/>
            <consortium name="The Broad Institute Genome Sequencing Center for Infectious Disease"/>
            <person name="Wu L."/>
            <person name="Ma J."/>
        </authorList>
    </citation>
    <scope>NUCLEOTIDE SEQUENCE [LARGE SCALE GENOMIC DNA]</scope>
    <source>
        <strain evidence="4 5">JCM 4805</strain>
    </source>
</reference>
<dbReference type="InterPro" id="IPR001460">
    <property type="entry name" value="PCN-bd_Tpept"/>
</dbReference>
<dbReference type="Gene3D" id="3.90.1310.10">
    <property type="entry name" value="Penicillin-binding protein 2a (Domain 2)"/>
    <property type="match status" value="1"/>
</dbReference>
<dbReference type="InterPro" id="IPR012338">
    <property type="entry name" value="Beta-lactam/transpept-like"/>
</dbReference>
<protein>
    <submittedName>
        <fullName evidence="4">Penicillin-binding protein 2</fullName>
    </submittedName>
</protein>
<gene>
    <name evidence="4" type="ORF">GCM10010361_55930</name>
</gene>
<feature type="region of interest" description="Disordered" evidence="1">
    <location>
        <begin position="233"/>
        <end position="258"/>
    </location>
</feature>
<dbReference type="RefSeq" id="WP_346098061.1">
    <property type="nucleotide sequence ID" value="NZ_BAAABY010000040.1"/>
</dbReference>
<feature type="compositionally biased region" description="Polar residues" evidence="1">
    <location>
        <begin position="247"/>
        <end position="256"/>
    </location>
</feature>
<evidence type="ECO:0000259" key="3">
    <source>
        <dbReference type="Pfam" id="PF21922"/>
    </source>
</evidence>
<sequence length="483" mass="51128">MNKPLRRVSVFCIALVLALMGWITWTQGVKADSLADDEHNPRVTIQKYSRPLGNILVDGRPVTGSARTDGSLAYKRTYTDGPLYAPLTGYTSQIYGSTQLEALYGDVLDGSDSRLQSPVNLVSRERAKGGDVATTLDSKIQKAGYEALGNKTGAAVALDPATGRILGMVSTPSYDPGKFAGQSDADQKAWAKLTGDKAQPHLNRALRQTYPPGSTFKLVVAAAALENGLYSSVDERTDSPNPYRLPNTRTDLTNENPAAPCKDATIRTALQYSCNNVFGKMAADLGEKKVKEQAEKFGFNDSKIDVPVRAGKSIYPSGMDSAQTALSGIGQFDDQATPLQMAMVVSAIANDGELKTPYEVDKITDGGGNTVQDYGPKKYSTAMSQENAEQLQSAMQTVVEKGTGSGARIDGLTVGGKTGTAQHGVDNSGTPYAWFVSYAEDSQGHQVAVASVVEDSDAARSEISGGGLAGPVAKAMMEAALKK</sequence>
<dbReference type="Pfam" id="PF21922">
    <property type="entry name" value="PBP_dimer_2"/>
    <property type="match status" value="1"/>
</dbReference>
<proteinExistence type="predicted"/>
<dbReference type="PANTHER" id="PTHR30627">
    <property type="entry name" value="PEPTIDOGLYCAN D,D-TRANSPEPTIDASE"/>
    <property type="match status" value="1"/>
</dbReference>
<dbReference type="Gene3D" id="3.40.710.10">
    <property type="entry name" value="DD-peptidase/beta-lactamase superfamily"/>
    <property type="match status" value="1"/>
</dbReference>
<organism evidence="4 5">
    <name type="scientific">Streptomyces olivaceiscleroticus</name>
    <dbReference type="NCBI Taxonomy" id="68245"/>
    <lineage>
        <taxon>Bacteria</taxon>
        <taxon>Bacillati</taxon>
        <taxon>Actinomycetota</taxon>
        <taxon>Actinomycetes</taxon>
        <taxon>Kitasatosporales</taxon>
        <taxon>Streptomycetaceae</taxon>
        <taxon>Streptomyces</taxon>
    </lineage>
</organism>
<feature type="domain" description="Penicillin binding protein A dimerisation" evidence="3">
    <location>
        <begin position="53"/>
        <end position="132"/>
    </location>
</feature>
<dbReference type="InterPro" id="IPR050515">
    <property type="entry name" value="Beta-lactam/transpept"/>
</dbReference>
<comment type="caution">
    <text evidence="4">The sequence shown here is derived from an EMBL/GenBank/DDBJ whole genome shotgun (WGS) entry which is preliminary data.</text>
</comment>
<evidence type="ECO:0000313" key="4">
    <source>
        <dbReference type="EMBL" id="GAA0483856.1"/>
    </source>
</evidence>
<evidence type="ECO:0000259" key="2">
    <source>
        <dbReference type="Pfam" id="PF00905"/>
    </source>
</evidence>
<dbReference type="PANTHER" id="PTHR30627:SF24">
    <property type="entry name" value="PENICILLIN-BINDING PROTEIN 4B"/>
    <property type="match status" value="1"/>
</dbReference>
<dbReference type="Pfam" id="PF00905">
    <property type="entry name" value="Transpeptidase"/>
    <property type="match status" value="1"/>
</dbReference>
<keyword evidence="5" id="KW-1185">Reference proteome</keyword>
<dbReference type="SUPFAM" id="SSF56601">
    <property type="entry name" value="beta-lactamase/transpeptidase-like"/>
    <property type="match status" value="1"/>
</dbReference>
<evidence type="ECO:0000256" key="1">
    <source>
        <dbReference type="SAM" id="MobiDB-lite"/>
    </source>
</evidence>
<feature type="domain" description="Penicillin-binding protein transpeptidase" evidence="2">
    <location>
        <begin position="153"/>
        <end position="478"/>
    </location>
</feature>